<dbReference type="AlphaFoldDB" id="A0A4W5LJI3"/>
<dbReference type="STRING" id="62062.ENSHHUP00000006661"/>
<dbReference type="Ensembl" id="ENSHHUT00000027067.1">
    <property type="protein sequence ID" value="ENSHHUP00000026039.1"/>
    <property type="gene ID" value="ENSHHUG00000016466.1"/>
</dbReference>
<proteinExistence type="predicted"/>
<evidence type="ECO:0000313" key="2">
    <source>
        <dbReference type="Ensembl" id="ENSHHUP00000026039.1"/>
    </source>
</evidence>
<feature type="coiled-coil region" evidence="1">
    <location>
        <begin position="7"/>
        <end position="41"/>
    </location>
</feature>
<reference evidence="3" key="1">
    <citation type="submission" date="2018-06" db="EMBL/GenBank/DDBJ databases">
        <title>Genome assembly of Danube salmon.</title>
        <authorList>
            <person name="Macqueen D.J."/>
            <person name="Gundappa M.K."/>
        </authorList>
    </citation>
    <scope>NUCLEOTIDE SEQUENCE [LARGE SCALE GENOMIC DNA]</scope>
</reference>
<name>A0A4W5LJI3_9TELE</name>
<organism evidence="2 3">
    <name type="scientific">Hucho hucho</name>
    <name type="common">huchen</name>
    <dbReference type="NCBI Taxonomy" id="62062"/>
    <lineage>
        <taxon>Eukaryota</taxon>
        <taxon>Metazoa</taxon>
        <taxon>Chordata</taxon>
        <taxon>Craniata</taxon>
        <taxon>Vertebrata</taxon>
        <taxon>Euteleostomi</taxon>
        <taxon>Actinopterygii</taxon>
        <taxon>Neopterygii</taxon>
        <taxon>Teleostei</taxon>
        <taxon>Protacanthopterygii</taxon>
        <taxon>Salmoniformes</taxon>
        <taxon>Salmonidae</taxon>
        <taxon>Salmoninae</taxon>
        <taxon>Hucho</taxon>
    </lineage>
</organism>
<dbReference type="GeneTree" id="ENSGT00970000198104"/>
<reference evidence="2" key="2">
    <citation type="submission" date="2025-05" db="UniProtKB">
        <authorList>
            <consortium name="Ensembl"/>
        </authorList>
    </citation>
    <scope>IDENTIFICATION</scope>
</reference>
<sequence>MLIAVLSQNLLSDIKKKESELNNVSKNAQLYQQAVKDYENDTEKFKSILDLEDGLVPQTYKRSRLESPALRVKEEVRKTAPVAQMVPISLFSALLLDSGHKALVKSSALYKE</sequence>
<evidence type="ECO:0000256" key="1">
    <source>
        <dbReference type="SAM" id="Coils"/>
    </source>
</evidence>
<keyword evidence="3" id="KW-1185">Reference proteome</keyword>
<dbReference type="Proteomes" id="UP000314982">
    <property type="component" value="Unassembled WGS sequence"/>
</dbReference>
<evidence type="ECO:0000313" key="3">
    <source>
        <dbReference type="Proteomes" id="UP000314982"/>
    </source>
</evidence>
<keyword evidence="1" id="KW-0175">Coiled coil</keyword>
<protein>
    <submittedName>
        <fullName evidence="2">Uncharacterized protein</fullName>
    </submittedName>
</protein>
<accession>A0A4W5LJI3</accession>
<dbReference type="Ensembl" id="ENSHHUT00000006862.1">
    <property type="protein sequence ID" value="ENSHHUP00000006661.1"/>
    <property type="gene ID" value="ENSHHUG00000004107.1"/>
</dbReference>